<evidence type="ECO:0000256" key="4">
    <source>
        <dbReference type="ARBA" id="ARBA00022729"/>
    </source>
</evidence>
<evidence type="ECO:0000256" key="3">
    <source>
        <dbReference type="ARBA" id="ARBA00022448"/>
    </source>
</evidence>
<dbReference type="PANTHER" id="PTHR30024">
    <property type="entry name" value="ALIPHATIC SULFONATES-BINDING PROTEIN-RELATED"/>
    <property type="match status" value="1"/>
</dbReference>
<dbReference type="FunFam" id="3.40.190.10:FF:000050">
    <property type="entry name" value="Sulfonate ABC transporter substrate-binding protein"/>
    <property type="match status" value="1"/>
</dbReference>
<dbReference type="InterPro" id="IPR015168">
    <property type="entry name" value="SsuA/THI5"/>
</dbReference>
<dbReference type="InterPro" id="IPR001638">
    <property type="entry name" value="Solute-binding_3/MltF_N"/>
</dbReference>
<dbReference type="PROSITE" id="PS51257">
    <property type="entry name" value="PROKAR_LIPOPROTEIN"/>
    <property type="match status" value="1"/>
</dbReference>
<evidence type="ECO:0000313" key="8">
    <source>
        <dbReference type="EMBL" id="QKU20171.1"/>
    </source>
</evidence>
<dbReference type="GO" id="GO:0042597">
    <property type="term" value="C:periplasmic space"/>
    <property type="evidence" value="ECO:0007669"/>
    <property type="project" value="UniProtKB-SubCell"/>
</dbReference>
<name>A0A6N1MMS9_ACILW</name>
<evidence type="ECO:0000256" key="6">
    <source>
        <dbReference type="ARBA" id="ARBA00070228"/>
    </source>
</evidence>
<reference evidence="8 9" key="1">
    <citation type="submission" date="2019-11" db="EMBL/GenBank/DDBJ databases">
        <title>FDA dAtabase for Regulatory Grade micrObial Sequences (FDA-ARGOS): Supporting development and validation of Infectious Disease Dx tests.</title>
        <authorList>
            <person name="Patel R."/>
            <person name="Rucinski S."/>
            <person name="Tallon L."/>
            <person name="Sadzewicz L."/>
            <person name="Vavikolanu K."/>
            <person name="Mehta A."/>
            <person name="Aluvathingal J."/>
            <person name="Nadendla S."/>
            <person name="Nandy P."/>
            <person name="Geyer C."/>
            <person name="Yan Y."/>
            <person name="Sichtig H."/>
        </authorList>
    </citation>
    <scope>NUCLEOTIDE SEQUENCE [LARGE SCALE GENOMIC DNA]</scope>
    <source>
        <strain evidence="8 9">FDAARGOS_557</strain>
    </source>
</reference>
<protein>
    <recommendedName>
        <fullName evidence="6">Putative aliphatic sulfonates-binding protein</fullName>
    </recommendedName>
</protein>
<dbReference type="RefSeq" id="WP_005105284.1">
    <property type="nucleotide sequence ID" value="NZ_CP054803.1"/>
</dbReference>
<comment type="similarity">
    <text evidence="2">Belongs to the bacterial solute-binding protein SsuA/TauA family.</text>
</comment>
<dbReference type="SMART" id="SM00062">
    <property type="entry name" value="PBPb"/>
    <property type="match status" value="1"/>
</dbReference>
<evidence type="ECO:0000259" key="7">
    <source>
        <dbReference type="SMART" id="SM00062"/>
    </source>
</evidence>
<dbReference type="GO" id="GO:0042626">
    <property type="term" value="F:ATPase-coupled transmembrane transporter activity"/>
    <property type="evidence" value="ECO:0007669"/>
    <property type="project" value="InterPro"/>
</dbReference>
<evidence type="ECO:0000256" key="2">
    <source>
        <dbReference type="ARBA" id="ARBA00010742"/>
    </source>
</evidence>
<dbReference type="Proteomes" id="UP000509126">
    <property type="component" value="Chromosome"/>
</dbReference>
<dbReference type="InterPro" id="IPR010067">
    <property type="entry name" value="ABC_SsuA_sub-bd"/>
</dbReference>
<keyword evidence="3" id="KW-0813">Transport</keyword>
<proteinExistence type="inferred from homology"/>
<organism evidence="8 9">
    <name type="scientific">Acinetobacter lwoffii</name>
    <dbReference type="NCBI Taxonomy" id="28090"/>
    <lineage>
        <taxon>Bacteria</taxon>
        <taxon>Pseudomonadati</taxon>
        <taxon>Pseudomonadota</taxon>
        <taxon>Gammaproteobacteria</taxon>
        <taxon>Moraxellales</taxon>
        <taxon>Moraxellaceae</taxon>
        <taxon>Acinetobacter</taxon>
    </lineage>
</organism>
<dbReference type="GO" id="GO:0016020">
    <property type="term" value="C:membrane"/>
    <property type="evidence" value="ECO:0007669"/>
    <property type="project" value="InterPro"/>
</dbReference>
<comment type="subcellular location">
    <subcellularLocation>
        <location evidence="1">Periplasm</location>
    </subcellularLocation>
</comment>
<dbReference type="Gene3D" id="3.40.190.10">
    <property type="entry name" value="Periplasmic binding protein-like II"/>
    <property type="match status" value="2"/>
</dbReference>
<dbReference type="PANTHER" id="PTHR30024:SF42">
    <property type="entry name" value="ALIPHATIC SULFONATES-BINDING PROTEIN-RELATED"/>
    <property type="match status" value="1"/>
</dbReference>
<evidence type="ECO:0000256" key="1">
    <source>
        <dbReference type="ARBA" id="ARBA00004418"/>
    </source>
</evidence>
<accession>A0A6N1MMS9</accession>
<dbReference type="SUPFAM" id="SSF53850">
    <property type="entry name" value="Periplasmic binding protein-like II"/>
    <property type="match status" value="1"/>
</dbReference>
<comment type="function">
    <text evidence="5">Part of a binding-protein-dependent transport system for aliphatic sulfonates. Putative binding protein.</text>
</comment>
<dbReference type="EMBL" id="CP054803">
    <property type="protein sequence ID" value="QKU20171.1"/>
    <property type="molecule type" value="Genomic_DNA"/>
</dbReference>
<dbReference type="NCBIfam" id="TIGR01728">
    <property type="entry name" value="SsuA_fam"/>
    <property type="match status" value="1"/>
</dbReference>
<evidence type="ECO:0000256" key="5">
    <source>
        <dbReference type="ARBA" id="ARBA00055538"/>
    </source>
</evidence>
<feature type="domain" description="Solute-binding protein family 3/N-terminal" evidence="7">
    <location>
        <begin position="43"/>
        <end position="258"/>
    </location>
</feature>
<evidence type="ECO:0000313" key="9">
    <source>
        <dbReference type="Proteomes" id="UP000509126"/>
    </source>
</evidence>
<dbReference type="Pfam" id="PF09084">
    <property type="entry name" value="NMT1"/>
    <property type="match status" value="1"/>
</dbReference>
<gene>
    <name evidence="8" type="ORF">FOB19_01105</name>
</gene>
<dbReference type="AlphaFoldDB" id="A0A6N1MMS9"/>
<sequence length="331" mass="36401">MSHLKTVYYISLALLSFSLTGCQKQEPQQTAAAETKAAQQVETIAIGFQKSALNLLVARDEKLLEQQFPNAKIEWKEFPAGPQMLEALAVGAVDYGYVGNTPPIFAQAADKALSYVAFEKVAGNSLAVVLPKDSAIQNIQQLKGKRIAVQKGSSAHELLAKTLEKAGLSWSEIQAIWLPPADARAAFDKKAIDAWAIWDPFLGAAEFDSQVKVLIESSDFPQTYSFYIGNPEFIQKHPDSPGKFIQALNASDQWILKNQAVALDIYQKSTGLKPEVAKIAFERRLKPSPVQPLTTEVIKAQQNIADLFQQVQLIPKTISVQQQIWSPAATH</sequence>
<keyword evidence="4" id="KW-0732">Signal</keyword>